<dbReference type="RefSeq" id="WP_167473443.1">
    <property type="nucleotide sequence ID" value="NZ_CP046172.1"/>
</dbReference>
<dbReference type="AlphaFoldDB" id="A0A6G9YBN1"/>
<dbReference type="NCBIfam" id="NF042915">
    <property type="entry name" value="MAB_1171c_fam"/>
    <property type="match status" value="1"/>
</dbReference>
<feature type="transmembrane region" description="Helical" evidence="1">
    <location>
        <begin position="94"/>
        <end position="114"/>
    </location>
</feature>
<feature type="transmembrane region" description="Helical" evidence="1">
    <location>
        <begin position="170"/>
        <end position="194"/>
    </location>
</feature>
<feature type="transmembrane region" description="Helical" evidence="1">
    <location>
        <begin position="58"/>
        <end position="82"/>
    </location>
</feature>
<feature type="domain" description="DUF6545" evidence="2">
    <location>
        <begin position="243"/>
        <end position="368"/>
    </location>
</feature>
<evidence type="ECO:0000313" key="3">
    <source>
        <dbReference type="EMBL" id="QIS10466.1"/>
    </source>
</evidence>
<keyword evidence="1" id="KW-0472">Membrane</keyword>
<proteinExistence type="predicted"/>
<accession>A0A6G9YBN1</accession>
<dbReference type="InterPro" id="IPR046675">
    <property type="entry name" value="DUF6545"/>
</dbReference>
<dbReference type="KEGG" id="nah:F5544_12885"/>
<dbReference type="InterPro" id="IPR050039">
    <property type="entry name" value="MAB_1171c-like"/>
</dbReference>
<dbReference type="EMBL" id="CP046172">
    <property type="protein sequence ID" value="QIS10466.1"/>
    <property type="molecule type" value="Genomic_DNA"/>
</dbReference>
<keyword evidence="4" id="KW-1185">Reference proteome</keyword>
<gene>
    <name evidence="3" type="ORF">F5544_12885</name>
</gene>
<keyword evidence="1" id="KW-0812">Transmembrane</keyword>
<name>A0A6G9YBN1_9NOCA</name>
<evidence type="ECO:0000259" key="2">
    <source>
        <dbReference type="Pfam" id="PF20182"/>
    </source>
</evidence>
<feature type="transmembrane region" description="Helical" evidence="1">
    <location>
        <begin position="27"/>
        <end position="46"/>
    </location>
</feature>
<feature type="transmembrane region" description="Helical" evidence="1">
    <location>
        <begin position="214"/>
        <end position="239"/>
    </location>
</feature>
<dbReference type="Proteomes" id="UP000503540">
    <property type="component" value="Chromosome"/>
</dbReference>
<protein>
    <recommendedName>
        <fullName evidence="2">DUF6545 domain-containing protein</fullName>
    </recommendedName>
</protein>
<evidence type="ECO:0000256" key="1">
    <source>
        <dbReference type="SAM" id="Phobius"/>
    </source>
</evidence>
<evidence type="ECO:0000313" key="4">
    <source>
        <dbReference type="Proteomes" id="UP000503540"/>
    </source>
</evidence>
<dbReference type="Pfam" id="PF20182">
    <property type="entry name" value="DUF6545"/>
    <property type="match status" value="1"/>
</dbReference>
<organism evidence="3 4">
    <name type="scientific">Nocardia arthritidis</name>
    <dbReference type="NCBI Taxonomy" id="228602"/>
    <lineage>
        <taxon>Bacteria</taxon>
        <taxon>Bacillati</taxon>
        <taxon>Actinomycetota</taxon>
        <taxon>Actinomycetes</taxon>
        <taxon>Mycobacteriales</taxon>
        <taxon>Nocardiaceae</taxon>
        <taxon>Nocardia</taxon>
    </lineage>
</organism>
<reference evidence="3 4" key="1">
    <citation type="journal article" date="2019" name="ACS Chem. Biol.">
        <title>Identification and Mobilization of a Cryptic Antibiotic Biosynthesis Gene Locus from a Human-Pathogenic Nocardia Isolate.</title>
        <authorList>
            <person name="Herisse M."/>
            <person name="Ishida K."/>
            <person name="Porter J.L."/>
            <person name="Howden B."/>
            <person name="Hertweck C."/>
            <person name="Stinear T.P."/>
            <person name="Pidot S.J."/>
        </authorList>
    </citation>
    <scope>NUCLEOTIDE SEQUENCE [LARGE SCALE GENOMIC DNA]</scope>
    <source>
        <strain evidence="3 4">AUSMDU00012717</strain>
    </source>
</reference>
<keyword evidence="1" id="KW-1133">Transmembrane helix</keyword>
<feature type="transmembrane region" description="Helical" evidence="1">
    <location>
        <begin position="134"/>
        <end position="158"/>
    </location>
</feature>
<sequence length="373" mass="40668">MEWVEAAALLWMLSLVTRRPGDIRLRWITAMVACWSINIPCIMQAGTGQDFLGLDPMWWQLIGQVSVLTGAYCMVCFFLFTLFDQRRAAARAKWNALVLITVLIVMIVATATMPTDMRLIAAKNAMNPQPAARGVIAIAVFYTAANAYMLSAMATAAVSTGRAARHAVGWFRRALLITTAGSATLVPVCVIFMLDGAFLFADANLPTPIHLTALVLLLPGCALFLIGIALPAAITRVAAVRIWWHHLRAYHALGPLWTVLHAEFPEDALARTPVNPWLDRVRLTGVHRRFYRRVIECRDGLLRISPYITKIRQDGPATARLADQLAAAVGLRAAGVFPGESVALIAPPSGPGLDADVDELLTLSRALRTNANN</sequence>